<evidence type="ECO:0000313" key="2">
    <source>
        <dbReference type="EMBL" id="WOC52177.1"/>
    </source>
</evidence>
<dbReference type="AlphaFoldDB" id="A0AAU0F0E2"/>
<sequence>MGENDIKKDSLYNLPGDNIGKSGVKNPTKKELEG</sequence>
<dbReference type="EMBL" id="CP136426">
    <property type="protein sequence ID" value="WOC52177.1"/>
    <property type="molecule type" value="Genomic_DNA"/>
</dbReference>
<feature type="compositionally biased region" description="Basic and acidic residues" evidence="1">
    <location>
        <begin position="1"/>
        <end position="10"/>
    </location>
</feature>
<keyword evidence="3" id="KW-1185">Reference proteome</keyword>
<dbReference type="KEGG" id="bpor:BPO_1530"/>
<feature type="region of interest" description="Disordered" evidence="1">
    <location>
        <begin position="1"/>
        <end position="34"/>
    </location>
</feature>
<evidence type="ECO:0000313" key="3">
    <source>
        <dbReference type="Proteomes" id="UP001432059"/>
    </source>
</evidence>
<evidence type="ECO:0000256" key="1">
    <source>
        <dbReference type="SAM" id="MobiDB-lite"/>
    </source>
</evidence>
<reference evidence="2" key="1">
    <citation type="submission" date="2023-10" db="EMBL/GenBank/DDBJ databases">
        <title>Characterization and whole genome sequencing of a novel strain of Bergeyella porcorum QD2021 isolated from pig.</title>
        <authorList>
            <person name="Liu G."/>
            <person name="Chen C."/>
            <person name="Han X."/>
        </authorList>
    </citation>
    <scope>NUCLEOTIDE SEQUENCE</scope>
    <source>
        <strain evidence="2">QD2021</strain>
    </source>
</reference>
<protein>
    <submittedName>
        <fullName evidence="2">Uncharacterized protein</fullName>
    </submittedName>
</protein>
<dbReference type="Proteomes" id="UP001432059">
    <property type="component" value="Chromosome"/>
</dbReference>
<organism evidence="2 3">
    <name type="scientific">Bergeyella porcorum</name>
    <dbReference type="NCBI Taxonomy" id="1735111"/>
    <lineage>
        <taxon>Bacteria</taxon>
        <taxon>Pseudomonadati</taxon>
        <taxon>Bacteroidota</taxon>
        <taxon>Flavobacteriia</taxon>
        <taxon>Flavobacteriales</taxon>
        <taxon>Weeksellaceae</taxon>
        <taxon>Bergeyella</taxon>
    </lineage>
</organism>
<proteinExistence type="predicted"/>
<gene>
    <name evidence="2" type="ORF">BPO_1530</name>
</gene>
<accession>A0AAU0F0E2</accession>
<name>A0AAU0F0E2_9FLAO</name>